<evidence type="ECO:0000256" key="1">
    <source>
        <dbReference type="SAM" id="Phobius"/>
    </source>
</evidence>
<keyword evidence="1" id="KW-1133">Transmembrane helix</keyword>
<keyword evidence="1" id="KW-0472">Membrane</keyword>
<evidence type="ECO:0000313" key="3">
    <source>
        <dbReference type="Proteomes" id="UP000432464"/>
    </source>
</evidence>
<feature type="transmembrane region" description="Helical" evidence="1">
    <location>
        <begin position="20"/>
        <end position="40"/>
    </location>
</feature>
<protein>
    <submittedName>
        <fullName evidence="2">Uncharacterized protein</fullName>
    </submittedName>
</protein>
<dbReference type="RefSeq" id="WP_154789097.1">
    <property type="nucleotide sequence ID" value="NZ_WMBB01000008.1"/>
</dbReference>
<name>A0A6I3KX43_9NOCA</name>
<organism evidence="2 3">
    <name type="scientific">Nocardia aurantiaca</name>
    <dbReference type="NCBI Taxonomy" id="2675850"/>
    <lineage>
        <taxon>Bacteria</taxon>
        <taxon>Bacillati</taxon>
        <taxon>Actinomycetota</taxon>
        <taxon>Actinomycetes</taxon>
        <taxon>Mycobacteriales</taxon>
        <taxon>Nocardiaceae</taxon>
        <taxon>Nocardia</taxon>
    </lineage>
</organism>
<sequence length="56" mass="6019">MFVPIVLLARQMDGIHSWEVLGVITNLINFLLGVWGNIFAGSSGYQIAPGTLPFGS</sequence>
<dbReference type="AlphaFoldDB" id="A0A6I3KX43"/>
<proteinExistence type="predicted"/>
<keyword evidence="3" id="KW-1185">Reference proteome</keyword>
<keyword evidence="1" id="KW-0812">Transmembrane</keyword>
<comment type="caution">
    <text evidence="2">The sequence shown here is derived from an EMBL/GenBank/DDBJ whole genome shotgun (WGS) entry which is preliminary data.</text>
</comment>
<gene>
    <name evidence="2" type="ORF">GLP40_17865</name>
</gene>
<accession>A0A6I3KX43</accession>
<reference evidence="2 3" key="1">
    <citation type="submission" date="2019-11" db="EMBL/GenBank/DDBJ databases">
        <title>Nocardia sp. nov. CT2-14 isolated from soil.</title>
        <authorList>
            <person name="Kanchanasin P."/>
            <person name="Tanasupawat S."/>
            <person name="Yuki M."/>
            <person name="Kudo T."/>
        </authorList>
    </citation>
    <scope>NUCLEOTIDE SEQUENCE [LARGE SCALE GENOMIC DNA]</scope>
    <source>
        <strain evidence="2 3">CT2-14</strain>
    </source>
</reference>
<dbReference type="Proteomes" id="UP000432464">
    <property type="component" value="Unassembled WGS sequence"/>
</dbReference>
<evidence type="ECO:0000313" key="2">
    <source>
        <dbReference type="EMBL" id="MTE14622.1"/>
    </source>
</evidence>
<dbReference type="EMBL" id="WMBB01000008">
    <property type="protein sequence ID" value="MTE14622.1"/>
    <property type="molecule type" value="Genomic_DNA"/>
</dbReference>